<dbReference type="AlphaFoldDB" id="A0A2J6TT79"/>
<dbReference type="OrthoDB" id="3434965at2759"/>
<evidence type="ECO:0008006" key="3">
    <source>
        <dbReference type="Google" id="ProtNLM"/>
    </source>
</evidence>
<feature type="non-terminal residue" evidence="1">
    <location>
        <position position="1"/>
    </location>
</feature>
<gene>
    <name evidence="1" type="ORF">K444DRAFT_701864</name>
</gene>
<dbReference type="Proteomes" id="UP000235371">
    <property type="component" value="Unassembled WGS sequence"/>
</dbReference>
<evidence type="ECO:0000313" key="2">
    <source>
        <dbReference type="Proteomes" id="UP000235371"/>
    </source>
</evidence>
<evidence type="ECO:0000313" key="1">
    <source>
        <dbReference type="EMBL" id="PMD66205.1"/>
    </source>
</evidence>
<proteinExistence type="predicted"/>
<dbReference type="RefSeq" id="XP_024743109.1">
    <property type="nucleotide sequence ID" value="XM_024888041.1"/>
</dbReference>
<sequence>SVSESLGKLLESVKVLRLIDSSSALELLSHCALDLHRLDLCRIVTEYNALEDFLETNKRSICSVGFHDVKTCGPGQLEGNLSELSSSMLCKMLKVPLSTPCQAADCVCRSSWERGWRLLLHNDGGTE</sequence>
<reference evidence="1 2" key="1">
    <citation type="submission" date="2016-04" db="EMBL/GenBank/DDBJ databases">
        <title>A degradative enzymes factory behind the ericoid mycorrhizal symbiosis.</title>
        <authorList>
            <consortium name="DOE Joint Genome Institute"/>
            <person name="Martino E."/>
            <person name="Morin E."/>
            <person name="Grelet G."/>
            <person name="Kuo A."/>
            <person name="Kohler A."/>
            <person name="Daghino S."/>
            <person name="Barry K."/>
            <person name="Choi C."/>
            <person name="Cichocki N."/>
            <person name="Clum A."/>
            <person name="Copeland A."/>
            <person name="Hainaut M."/>
            <person name="Haridas S."/>
            <person name="Labutti K."/>
            <person name="Lindquist E."/>
            <person name="Lipzen A."/>
            <person name="Khouja H.-R."/>
            <person name="Murat C."/>
            <person name="Ohm R."/>
            <person name="Olson A."/>
            <person name="Spatafora J."/>
            <person name="Veneault-Fourrey C."/>
            <person name="Henrissat B."/>
            <person name="Grigoriev I."/>
            <person name="Martin F."/>
            <person name="Perotto S."/>
        </authorList>
    </citation>
    <scope>NUCLEOTIDE SEQUENCE [LARGE SCALE GENOMIC DNA]</scope>
    <source>
        <strain evidence="1 2">E</strain>
    </source>
</reference>
<dbReference type="GeneID" id="36596117"/>
<protein>
    <recommendedName>
        <fullName evidence="3">F-box domain-containing protein</fullName>
    </recommendedName>
</protein>
<organism evidence="1 2">
    <name type="scientific">Hyaloscypha bicolor E</name>
    <dbReference type="NCBI Taxonomy" id="1095630"/>
    <lineage>
        <taxon>Eukaryota</taxon>
        <taxon>Fungi</taxon>
        <taxon>Dikarya</taxon>
        <taxon>Ascomycota</taxon>
        <taxon>Pezizomycotina</taxon>
        <taxon>Leotiomycetes</taxon>
        <taxon>Helotiales</taxon>
        <taxon>Hyaloscyphaceae</taxon>
        <taxon>Hyaloscypha</taxon>
        <taxon>Hyaloscypha bicolor</taxon>
    </lineage>
</organism>
<dbReference type="EMBL" id="KZ613745">
    <property type="protein sequence ID" value="PMD66205.1"/>
    <property type="molecule type" value="Genomic_DNA"/>
</dbReference>
<name>A0A2J6TT79_9HELO</name>
<dbReference type="InParanoid" id="A0A2J6TT79"/>
<accession>A0A2J6TT79</accession>
<keyword evidence="2" id="KW-1185">Reference proteome</keyword>